<sequence length="391" mass="44228">MDHYHSRLAACSVGDDERMFTITGSLARRSFQGGHGGTHREYATTAYQYMEKHSDKELAGLVPKYYGSWTFRLVTAGGPPLERWVRMILVDYVKGQTMLDIIDRATRDEKIQYDLLPNDHDRLLVIKNVIEAELAVVGIQLYDPHPRNVIVKGDCSITLTDFNRASGRPTRTEELLLPPWSPISRYWDLEEFAEEGGGLQHNHSFLVNYREFKSFADLLERCYKEPGTDHAVPTTIIDYRQLSAYPRTLLPPQDGPRPESQHSPPPSMQWKEDEAMIVLPPLRNIPHFPGHYGIVGAAIQDAVTDNVIGDQEVSKVVETCWEFSEAVRKKVDQDWKANARALTIDGRALGDAIKMTAEGDDDAEPTLHSDINLLAGQSFYFRICTRATTNQ</sequence>
<name>A0AA40AL22_9PEZI</name>
<dbReference type="RefSeq" id="XP_060296590.1">
    <property type="nucleotide sequence ID" value="XM_060446622.1"/>
</dbReference>
<evidence type="ECO:0000313" key="3">
    <source>
        <dbReference type="Proteomes" id="UP001172101"/>
    </source>
</evidence>
<evidence type="ECO:0008006" key="4">
    <source>
        <dbReference type="Google" id="ProtNLM"/>
    </source>
</evidence>
<accession>A0AA40AL22</accession>
<reference evidence="2" key="1">
    <citation type="submission" date="2023-06" db="EMBL/GenBank/DDBJ databases">
        <title>Genome-scale phylogeny and comparative genomics of the fungal order Sordariales.</title>
        <authorList>
            <consortium name="Lawrence Berkeley National Laboratory"/>
            <person name="Hensen N."/>
            <person name="Bonometti L."/>
            <person name="Westerberg I."/>
            <person name="Brannstrom I.O."/>
            <person name="Guillou S."/>
            <person name="Cros-Aarteil S."/>
            <person name="Calhoun S."/>
            <person name="Haridas S."/>
            <person name="Kuo A."/>
            <person name="Mondo S."/>
            <person name="Pangilinan J."/>
            <person name="Riley R."/>
            <person name="LaButti K."/>
            <person name="Andreopoulos B."/>
            <person name="Lipzen A."/>
            <person name="Chen C."/>
            <person name="Yanf M."/>
            <person name="Daum C."/>
            <person name="Ng V."/>
            <person name="Clum A."/>
            <person name="Steindorff A."/>
            <person name="Ohm R."/>
            <person name="Martin F."/>
            <person name="Silar P."/>
            <person name="Natvig D."/>
            <person name="Lalanne C."/>
            <person name="Gautier V."/>
            <person name="Ament-velasquez S.L."/>
            <person name="Kruys A."/>
            <person name="Hutchinson M.I."/>
            <person name="Powell A.J."/>
            <person name="Barry K."/>
            <person name="Miller A.N."/>
            <person name="Grigoriev I.V."/>
            <person name="Debuchy R."/>
            <person name="Gladieux P."/>
            <person name="Thoren M.H."/>
            <person name="Johannesson H."/>
        </authorList>
    </citation>
    <scope>NUCLEOTIDE SEQUENCE</scope>
    <source>
        <strain evidence="2">SMH2392-1A</strain>
    </source>
</reference>
<gene>
    <name evidence="2" type="ORF">B0T26DRAFT_776756</name>
</gene>
<comment type="caution">
    <text evidence="2">The sequence shown here is derived from an EMBL/GenBank/DDBJ whole genome shotgun (WGS) entry which is preliminary data.</text>
</comment>
<dbReference type="Proteomes" id="UP001172101">
    <property type="component" value="Unassembled WGS sequence"/>
</dbReference>
<protein>
    <recommendedName>
        <fullName evidence="4">Protein kinase domain-containing protein</fullName>
    </recommendedName>
</protein>
<proteinExistence type="predicted"/>
<evidence type="ECO:0000313" key="2">
    <source>
        <dbReference type="EMBL" id="KAK0717797.1"/>
    </source>
</evidence>
<dbReference type="EMBL" id="JAUIRO010000004">
    <property type="protein sequence ID" value="KAK0717797.1"/>
    <property type="molecule type" value="Genomic_DNA"/>
</dbReference>
<evidence type="ECO:0000256" key="1">
    <source>
        <dbReference type="SAM" id="MobiDB-lite"/>
    </source>
</evidence>
<feature type="region of interest" description="Disordered" evidence="1">
    <location>
        <begin position="247"/>
        <end position="269"/>
    </location>
</feature>
<keyword evidence="3" id="KW-1185">Reference proteome</keyword>
<dbReference type="GeneID" id="85329892"/>
<dbReference type="AlphaFoldDB" id="A0AA40AL22"/>
<organism evidence="2 3">
    <name type="scientific">Lasiosphaeria miniovina</name>
    <dbReference type="NCBI Taxonomy" id="1954250"/>
    <lineage>
        <taxon>Eukaryota</taxon>
        <taxon>Fungi</taxon>
        <taxon>Dikarya</taxon>
        <taxon>Ascomycota</taxon>
        <taxon>Pezizomycotina</taxon>
        <taxon>Sordariomycetes</taxon>
        <taxon>Sordariomycetidae</taxon>
        <taxon>Sordariales</taxon>
        <taxon>Lasiosphaeriaceae</taxon>
        <taxon>Lasiosphaeria</taxon>
    </lineage>
</organism>